<evidence type="ECO:0000259" key="1">
    <source>
        <dbReference type="Pfam" id="PF03184"/>
    </source>
</evidence>
<reference evidence="3" key="1">
    <citation type="submission" date="2017-03" db="EMBL/GenBank/DDBJ databases">
        <title>Phytopthora megakarya and P. palmivora, two closely related causual agents of cacao black pod achieved similar genome size and gene model numbers by different mechanisms.</title>
        <authorList>
            <person name="Ali S."/>
            <person name="Shao J."/>
            <person name="Larry D.J."/>
            <person name="Kronmiller B."/>
            <person name="Shen D."/>
            <person name="Strem M.D."/>
            <person name="Melnick R.L."/>
            <person name="Guiltinan M.J."/>
            <person name="Tyler B.M."/>
            <person name="Meinhardt L.W."/>
            <person name="Bailey B.A."/>
        </authorList>
    </citation>
    <scope>NUCLEOTIDE SEQUENCE [LARGE SCALE GENOMIC DNA]</scope>
    <source>
        <strain evidence="3">zdho120</strain>
    </source>
</reference>
<organism evidence="2 3">
    <name type="scientific">Phytophthora megakarya</name>
    <dbReference type="NCBI Taxonomy" id="4795"/>
    <lineage>
        <taxon>Eukaryota</taxon>
        <taxon>Sar</taxon>
        <taxon>Stramenopiles</taxon>
        <taxon>Oomycota</taxon>
        <taxon>Peronosporomycetes</taxon>
        <taxon>Peronosporales</taxon>
        <taxon>Peronosporaceae</taxon>
        <taxon>Phytophthora</taxon>
    </lineage>
</organism>
<proteinExistence type="predicted"/>
<gene>
    <name evidence="2" type="ORF">PHMEG_00031716</name>
</gene>
<dbReference type="EMBL" id="NBNE01010173">
    <property type="protein sequence ID" value="OWY97695.1"/>
    <property type="molecule type" value="Genomic_DNA"/>
</dbReference>
<dbReference type="InterPro" id="IPR004875">
    <property type="entry name" value="DDE_SF_endonuclease_dom"/>
</dbReference>
<name>A0A225UW76_9STRA</name>
<keyword evidence="3" id="KW-1185">Reference proteome</keyword>
<accession>A0A225UW76</accession>
<sequence length="204" mass="23041">MEKPRRQNHYTVKQRREVLERVAVDGCKPTARALNIPLGTLKGTTKGLGTKSKITFERDFFTFMKDVRREEEYLCTGVMIAYIKMEQGAWLELYLSDISSPEILLLDNSDSHVSEAGQNIVADETSAIVRPVPAKSTSVSQLFDVGVMWPLKKKLSAEWLREKVSKTRTAKQKRLGAIMHTIRACEDISADFENAIPNEPEVLV</sequence>
<comment type="caution">
    <text evidence="2">The sequence shown here is derived from an EMBL/GenBank/DDBJ whole genome shotgun (WGS) entry which is preliminary data.</text>
</comment>
<evidence type="ECO:0000313" key="3">
    <source>
        <dbReference type="Proteomes" id="UP000198211"/>
    </source>
</evidence>
<dbReference type="Proteomes" id="UP000198211">
    <property type="component" value="Unassembled WGS sequence"/>
</dbReference>
<dbReference type="OrthoDB" id="127176at2759"/>
<feature type="domain" description="DDE-1" evidence="1">
    <location>
        <begin position="100"/>
        <end position="173"/>
    </location>
</feature>
<evidence type="ECO:0000313" key="2">
    <source>
        <dbReference type="EMBL" id="OWY97695.1"/>
    </source>
</evidence>
<dbReference type="Pfam" id="PF03184">
    <property type="entry name" value="DDE_1"/>
    <property type="match status" value="1"/>
</dbReference>
<dbReference type="AlphaFoldDB" id="A0A225UW76"/>
<protein>
    <recommendedName>
        <fullName evidence="1">DDE-1 domain-containing protein</fullName>
    </recommendedName>
</protein>
<dbReference type="GO" id="GO:0003676">
    <property type="term" value="F:nucleic acid binding"/>
    <property type="evidence" value="ECO:0007669"/>
    <property type="project" value="InterPro"/>
</dbReference>